<dbReference type="AlphaFoldDB" id="A0A8R2D5V3"/>
<dbReference type="KEGG" id="api:100169049"/>
<keyword evidence="3" id="KW-0732">Signal</keyword>
<keyword evidence="2" id="KW-0812">Transmembrane</keyword>
<proteinExistence type="predicted"/>
<reference evidence="5" key="1">
    <citation type="submission" date="2010-06" db="EMBL/GenBank/DDBJ databases">
        <authorList>
            <person name="Jiang H."/>
            <person name="Abraham K."/>
            <person name="Ali S."/>
            <person name="Alsbrooks S.L."/>
            <person name="Anim B.N."/>
            <person name="Anosike U.S."/>
            <person name="Attaway T."/>
            <person name="Bandaranaike D.P."/>
            <person name="Battles P.K."/>
            <person name="Bell S.N."/>
            <person name="Bell A.V."/>
            <person name="Beltran B."/>
            <person name="Bickham C."/>
            <person name="Bustamante Y."/>
            <person name="Caleb T."/>
            <person name="Canada A."/>
            <person name="Cardenas V."/>
            <person name="Carter K."/>
            <person name="Chacko J."/>
            <person name="Chandrabose M.N."/>
            <person name="Chavez D."/>
            <person name="Chavez A."/>
            <person name="Chen L."/>
            <person name="Chu H.-S."/>
            <person name="Claassen K.J."/>
            <person name="Cockrell R."/>
            <person name="Collins M."/>
            <person name="Cooper J.A."/>
            <person name="Cree A."/>
            <person name="Curry S.M."/>
            <person name="Da Y."/>
            <person name="Dao M.D."/>
            <person name="Das B."/>
            <person name="Davila M.-L."/>
            <person name="Davy-Carroll L."/>
            <person name="Denson S."/>
            <person name="Dinh H."/>
            <person name="Ebong V.E."/>
            <person name="Edwards J.R."/>
            <person name="Egan A."/>
            <person name="El-Daye J."/>
            <person name="Escobedo L."/>
            <person name="Fernandez S."/>
            <person name="Fernando P.R."/>
            <person name="Flagg N."/>
            <person name="Forbes L.D."/>
            <person name="Fowler R.G."/>
            <person name="Fu Q."/>
            <person name="Gabisi R.A."/>
            <person name="Ganer J."/>
            <person name="Garbino Pronczuk A."/>
            <person name="Garcia R.M."/>
            <person name="Garner T."/>
            <person name="Garrett T.E."/>
            <person name="Gonzalez D.A."/>
            <person name="Hamid H."/>
            <person name="Hawkins E.S."/>
            <person name="Hirani K."/>
            <person name="Hogues M.E."/>
            <person name="Hollins B."/>
            <person name="Hsiao C.-H."/>
            <person name="Jabil R."/>
            <person name="James M.L."/>
            <person name="Jhangiani S.N."/>
            <person name="Johnson B."/>
            <person name="Johnson Q."/>
            <person name="Joshi V."/>
            <person name="Kalu J.B."/>
            <person name="Kam C."/>
            <person name="Kashfia A."/>
            <person name="Keebler J."/>
            <person name="Kisamo H."/>
            <person name="Kovar C.L."/>
            <person name="Lago L.A."/>
            <person name="Lai C.-Y."/>
            <person name="Laidlaw J."/>
            <person name="Lara F."/>
            <person name="Le T.-K."/>
            <person name="Lee S.L."/>
            <person name="Legall F.H."/>
            <person name="Lemon S.J."/>
            <person name="Lewis L.R."/>
            <person name="Li B."/>
            <person name="Liu Y."/>
            <person name="Liu Y.-S."/>
            <person name="Lopez J."/>
            <person name="Lozado R.J."/>
            <person name="Lu J."/>
            <person name="Madu R.C."/>
            <person name="Maheshwari M."/>
            <person name="Maheshwari R."/>
            <person name="Malloy K."/>
            <person name="Martinez E."/>
            <person name="Mathew T."/>
            <person name="Mercado I.C."/>
            <person name="Mercado C."/>
            <person name="Meyer B."/>
            <person name="Montgomery K."/>
            <person name="Morgan M.B."/>
            <person name="Munidasa M."/>
            <person name="Nazareth L.V."/>
            <person name="Nelson J."/>
            <person name="Ng B.M."/>
            <person name="Nguyen N.B."/>
            <person name="Nguyen P.Q."/>
            <person name="Nguyen T."/>
            <person name="Obregon M."/>
            <person name="Okwuonu G.O."/>
            <person name="Onwere C.G."/>
            <person name="Orozco G."/>
            <person name="Parra A."/>
            <person name="Patel S."/>
            <person name="Patil S."/>
            <person name="Perez A."/>
            <person name="Perez Y."/>
            <person name="Pham C."/>
            <person name="Primus E.L."/>
            <person name="Pu L.-L."/>
            <person name="Puazo M."/>
            <person name="Qin X."/>
            <person name="Quiroz J.B."/>
            <person name="Reese J."/>
            <person name="Richards S."/>
            <person name="Rives C.M."/>
            <person name="Robberts R."/>
            <person name="Ruiz S.J."/>
            <person name="Ruiz M.J."/>
            <person name="Santibanez J."/>
            <person name="Schneider B.W."/>
            <person name="Sisson I."/>
            <person name="Smith M."/>
            <person name="Sodergren E."/>
            <person name="Song X.-Z."/>
            <person name="Song B.B."/>
            <person name="Summersgill H."/>
            <person name="Thelus R."/>
            <person name="Thornton R.D."/>
            <person name="Trejos Z.Y."/>
            <person name="Usmani K."/>
            <person name="Vattathil S."/>
            <person name="Villasana D."/>
            <person name="Walker D.L."/>
            <person name="Wang S."/>
            <person name="Wang K."/>
            <person name="White C.S."/>
            <person name="Williams A.C."/>
            <person name="Williamson J."/>
            <person name="Wilson K."/>
            <person name="Woghiren I.O."/>
            <person name="Woodworth J.R."/>
            <person name="Worley K.C."/>
            <person name="Wright R.A."/>
            <person name="Wu W."/>
            <person name="Young L."/>
            <person name="Zhang L."/>
            <person name="Zhang J."/>
            <person name="Zhu Y."/>
            <person name="Muzny D.M."/>
            <person name="Weinstock G."/>
            <person name="Gibbs R.A."/>
        </authorList>
    </citation>
    <scope>NUCLEOTIDE SEQUENCE [LARGE SCALE GENOMIC DNA]</scope>
    <source>
        <strain evidence="5">LSR1</strain>
    </source>
</reference>
<evidence type="ECO:0000256" key="2">
    <source>
        <dbReference type="SAM" id="Phobius"/>
    </source>
</evidence>
<feature type="signal peptide" evidence="3">
    <location>
        <begin position="1"/>
        <end position="18"/>
    </location>
</feature>
<feature type="compositionally biased region" description="Low complexity" evidence="1">
    <location>
        <begin position="623"/>
        <end position="636"/>
    </location>
</feature>
<keyword evidence="5" id="KW-1185">Reference proteome</keyword>
<dbReference type="RefSeq" id="XP_016663003.2">
    <property type="nucleotide sequence ID" value="XM_016807514.2"/>
</dbReference>
<dbReference type="GeneID" id="100169049"/>
<name>A0A8R2D5V3_ACYPI</name>
<evidence type="ECO:0000313" key="4">
    <source>
        <dbReference type="EnsemblMetazoa" id="XP_016663003.2"/>
    </source>
</evidence>
<feature type="region of interest" description="Disordered" evidence="1">
    <location>
        <begin position="316"/>
        <end position="356"/>
    </location>
</feature>
<organism evidence="4 5">
    <name type="scientific">Acyrthosiphon pisum</name>
    <name type="common">Pea aphid</name>
    <dbReference type="NCBI Taxonomy" id="7029"/>
    <lineage>
        <taxon>Eukaryota</taxon>
        <taxon>Metazoa</taxon>
        <taxon>Ecdysozoa</taxon>
        <taxon>Arthropoda</taxon>
        <taxon>Hexapoda</taxon>
        <taxon>Insecta</taxon>
        <taxon>Pterygota</taxon>
        <taxon>Neoptera</taxon>
        <taxon>Paraneoptera</taxon>
        <taxon>Hemiptera</taxon>
        <taxon>Sternorrhyncha</taxon>
        <taxon>Aphidomorpha</taxon>
        <taxon>Aphidoidea</taxon>
        <taxon>Aphididae</taxon>
        <taxon>Macrosiphini</taxon>
        <taxon>Acyrthosiphon</taxon>
    </lineage>
</organism>
<sequence length="694" mass="73366">MIFRDIVTAILVAALTSGAVITVPKYTSTHAPLEYSTNKFVESDLDSAITTEKSSDNIATVKPVDNIATVKPVENIATVKPAAPVPTQAPMISCYCNLPECLAAAGGDGTCSTRLGCYSEIQPIIPRIEEEILTPTVTESNKTANGSSVSPIISELVDAPAVATTEHAAAIRGSYGCLDHLHFTKQSCEDILKSMEAESSEFPIMQIPTNGAAPSAADVGIHAFHCCQTERCNGNQSGPAEGSVKSAQAVLVAALKNAFAPPPGVQNSTVGVPWTPAVKSSVNNVELSTKTSVPNVELSSIKTSVNNVELSNTKTSVNNVQSTSTKTSVKNVQSSNTKTSVNNVQPSNTKTSVNNVQPSNAKKLNAAAADLWLGYFSTPLGEPRAPSPLKSDTIFEDASLIDATTSAVPVAMPPKLSVAVPVNQEITRDKTVANVEHVVIKRHDGQRVVPVLKQTIDDQENITDFDDDIAAEVAAAVATAKSPAMTTQQDTVSSRSSGSFSESWSPRHSGVPDFLPPPSPKKNITTNPILATRGVNNNSNIYNNQANNQADNQADNNDGGSTMIGLICTLVVMCIIGLSLLTMIVIRAIIRKYDIFRNYKGVCSNQGRPCACNGGLTRRRPRTQPSSSHPDAAAAAVNRSASTAPLLPPPNPDHKYRGHANAGASYNDSIGDTTYVFTTIPVPDHVTPVRVVRR</sequence>
<evidence type="ECO:0000256" key="3">
    <source>
        <dbReference type="SAM" id="SignalP"/>
    </source>
</evidence>
<feature type="transmembrane region" description="Helical" evidence="2">
    <location>
        <begin position="563"/>
        <end position="590"/>
    </location>
</feature>
<dbReference type="CDD" id="cd23576">
    <property type="entry name" value="TFP_LU_ECD_BAMBI"/>
    <property type="match status" value="1"/>
</dbReference>
<evidence type="ECO:0000313" key="5">
    <source>
        <dbReference type="Proteomes" id="UP000007819"/>
    </source>
</evidence>
<feature type="region of interest" description="Disordered" evidence="1">
    <location>
        <begin position="481"/>
        <end position="522"/>
    </location>
</feature>
<accession>A0A8R2D5V3</accession>
<dbReference type="EnsemblMetazoa" id="XM_016807514.2">
    <property type="protein sequence ID" value="XP_016663003.2"/>
    <property type="gene ID" value="LOC100169049"/>
</dbReference>
<feature type="compositionally biased region" description="Low complexity" evidence="1">
    <location>
        <begin position="493"/>
        <end position="504"/>
    </location>
</feature>
<feature type="chain" id="PRO_5035781663" evidence="3">
    <location>
        <begin position="19"/>
        <end position="694"/>
    </location>
</feature>
<feature type="region of interest" description="Disordered" evidence="1">
    <location>
        <begin position="614"/>
        <end position="662"/>
    </location>
</feature>
<dbReference type="OrthoDB" id="6621230at2759"/>
<dbReference type="Proteomes" id="UP000007819">
    <property type="component" value="Chromosome X"/>
</dbReference>
<keyword evidence="2" id="KW-0472">Membrane</keyword>
<reference evidence="4" key="2">
    <citation type="submission" date="2022-06" db="UniProtKB">
        <authorList>
            <consortium name="EnsemblMetazoa"/>
        </authorList>
    </citation>
    <scope>IDENTIFICATION</scope>
</reference>
<protein>
    <submittedName>
        <fullName evidence="4">Uncharacterized protein</fullName>
    </submittedName>
</protein>
<evidence type="ECO:0000256" key="1">
    <source>
        <dbReference type="SAM" id="MobiDB-lite"/>
    </source>
</evidence>
<keyword evidence="2" id="KW-1133">Transmembrane helix</keyword>